<proteinExistence type="predicted"/>
<sequence>LPSIYVKTLYSIENGKGTITTIKASELSQDIDRLNGTCYQILQTTTVEANKTDSINVIYKNRTNDCYFCYELIARSENVIQYRRSQCQPVLAGHRATEICDLITGVEL</sequence>
<feature type="non-terminal residue" evidence="2">
    <location>
        <position position="108"/>
    </location>
</feature>
<protein>
    <recommendedName>
        <fullName evidence="1">DUF7044 domain-containing protein</fullName>
    </recommendedName>
</protein>
<dbReference type="AlphaFoldDB" id="A0A564YAE0"/>
<name>A0A564YAE0_HYMDI</name>
<organism evidence="2 3">
    <name type="scientific">Hymenolepis diminuta</name>
    <name type="common">Rat tapeworm</name>
    <dbReference type="NCBI Taxonomy" id="6216"/>
    <lineage>
        <taxon>Eukaryota</taxon>
        <taxon>Metazoa</taxon>
        <taxon>Spiralia</taxon>
        <taxon>Lophotrochozoa</taxon>
        <taxon>Platyhelminthes</taxon>
        <taxon>Cestoda</taxon>
        <taxon>Eucestoda</taxon>
        <taxon>Cyclophyllidea</taxon>
        <taxon>Hymenolepididae</taxon>
        <taxon>Hymenolepis</taxon>
    </lineage>
</organism>
<gene>
    <name evidence="2" type="ORF">WMSIL1_LOCUS4694</name>
</gene>
<evidence type="ECO:0000313" key="3">
    <source>
        <dbReference type="Proteomes" id="UP000321570"/>
    </source>
</evidence>
<dbReference type="InterPro" id="IPR055472">
    <property type="entry name" value="DUF7044"/>
</dbReference>
<keyword evidence="3" id="KW-1185">Reference proteome</keyword>
<evidence type="ECO:0000313" key="2">
    <source>
        <dbReference type="EMBL" id="VUZ44222.1"/>
    </source>
</evidence>
<feature type="non-terminal residue" evidence="2">
    <location>
        <position position="1"/>
    </location>
</feature>
<dbReference type="Proteomes" id="UP000321570">
    <property type="component" value="Unassembled WGS sequence"/>
</dbReference>
<feature type="domain" description="DUF7044" evidence="1">
    <location>
        <begin position="12"/>
        <end position="100"/>
    </location>
</feature>
<dbReference type="EMBL" id="CABIJS010000123">
    <property type="protein sequence ID" value="VUZ44222.1"/>
    <property type="molecule type" value="Genomic_DNA"/>
</dbReference>
<reference evidence="2 3" key="1">
    <citation type="submission" date="2019-07" db="EMBL/GenBank/DDBJ databases">
        <authorList>
            <person name="Jastrzebski P J."/>
            <person name="Paukszto L."/>
            <person name="Jastrzebski P J."/>
        </authorList>
    </citation>
    <scope>NUCLEOTIDE SEQUENCE [LARGE SCALE GENOMIC DNA]</scope>
    <source>
        <strain evidence="2 3">WMS-il1</strain>
    </source>
</reference>
<dbReference type="Pfam" id="PF23071">
    <property type="entry name" value="DUF7044"/>
    <property type="match status" value="1"/>
</dbReference>
<accession>A0A564YAE0</accession>
<evidence type="ECO:0000259" key="1">
    <source>
        <dbReference type="Pfam" id="PF23071"/>
    </source>
</evidence>